<evidence type="ECO:0000313" key="4">
    <source>
        <dbReference type="Proteomes" id="UP000184383"/>
    </source>
</evidence>
<dbReference type="RefSeq" id="XP_040690705.1">
    <property type="nucleotide sequence ID" value="XM_040834931.1"/>
</dbReference>
<keyword evidence="1" id="KW-0560">Oxidoreductase</keyword>
<dbReference type="EMBL" id="KV878211">
    <property type="protein sequence ID" value="OJJ37029.1"/>
    <property type="molecule type" value="Genomic_DNA"/>
</dbReference>
<dbReference type="VEuPathDB" id="FungiDB:ASPWEDRAFT_38662"/>
<dbReference type="GeneID" id="63750779"/>
<dbReference type="InterPro" id="IPR050129">
    <property type="entry name" value="Zn_alcohol_dh"/>
</dbReference>
<evidence type="ECO:0000313" key="3">
    <source>
        <dbReference type="EMBL" id="OJJ37029.1"/>
    </source>
</evidence>
<organism evidence="3 4">
    <name type="scientific">Aspergillus wentii DTO 134E9</name>
    <dbReference type="NCBI Taxonomy" id="1073089"/>
    <lineage>
        <taxon>Eukaryota</taxon>
        <taxon>Fungi</taxon>
        <taxon>Dikarya</taxon>
        <taxon>Ascomycota</taxon>
        <taxon>Pezizomycotina</taxon>
        <taxon>Eurotiomycetes</taxon>
        <taxon>Eurotiomycetidae</taxon>
        <taxon>Eurotiales</taxon>
        <taxon>Aspergillaceae</taxon>
        <taxon>Aspergillus</taxon>
        <taxon>Aspergillus subgen. Cremei</taxon>
    </lineage>
</organism>
<protein>
    <recommendedName>
        <fullName evidence="2">Alcohol dehydrogenase-like C-terminal domain-containing protein</fullName>
    </recommendedName>
</protein>
<dbReference type="Gene3D" id="3.40.50.720">
    <property type="entry name" value="NAD(P)-binding Rossmann-like Domain"/>
    <property type="match status" value="1"/>
</dbReference>
<evidence type="ECO:0000259" key="2">
    <source>
        <dbReference type="Pfam" id="PF00107"/>
    </source>
</evidence>
<dbReference type="PANTHER" id="PTHR43401">
    <property type="entry name" value="L-THREONINE 3-DEHYDROGENASE"/>
    <property type="match status" value="1"/>
</dbReference>
<dbReference type="Proteomes" id="UP000184383">
    <property type="component" value="Unassembled WGS sequence"/>
</dbReference>
<sequence length="247" mass="26838">MLMRDAWRDGTFAEYARVPVENCIVLKEDRLCAGLGYAEQDLAYMAYMLVPYGGLRDIQLQAGETIIVCPATGFYSSLGVQVAVAMGARVVAAGRNAEKMAALKGEIERHMPGAEIEMMTMTGDEDEDAGALRVFGADAVLDMTPSTAGMATHTKSAIKALRRGGRVSLMGSTKNISVAEIMMNDITLKGKMMYEREAVVQFVKMVERGLFPMDCIETKAFSLENWKEGLYMGGKHNGIGKCVVLAP</sequence>
<proteinExistence type="predicted"/>
<dbReference type="CDD" id="cd05188">
    <property type="entry name" value="MDR"/>
    <property type="match status" value="1"/>
</dbReference>
<dbReference type="Gene3D" id="3.90.180.10">
    <property type="entry name" value="Medium-chain alcohol dehydrogenases, catalytic domain"/>
    <property type="match status" value="1"/>
</dbReference>
<evidence type="ECO:0000256" key="1">
    <source>
        <dbReference type="ARBA" id="ARBA00023002"/>
    </source>
</evidence>
<dbReference type="AlphaFoldDB" id="A0A1L9RQ19"/>
<dbReference type="Pfam" id="PF00107">
    <property type="entry name" value="ADH_zinc_N"/>
    <property type="match status" value="1"/>
</dbReference>
<accession>A0A1L9RQ19</accession>
<dbReference type="InterPro" id="IPR013149">
    <property type="entry name" value="ADH-like_C"/>
</dbReference>
<name>A0A1L9RQ19_ASPWE</name>
<keyword evidence="4" id="KW-1185">Reference proteome</keyword>
<dbReference type="PANTHER" id="PTHR43401:SF2">
    <property type="entry name" value="L-THREONINE 3-DEHYDROGENASE"/>
    <property type="match status" value="1"/>
</dbReference>
<reference evidence="4" key="1">
    <citation type="journal article" date="2017" name="Genome Biol.">
        <title>Comparative genomics reveals high biological diversity and specific adaptations in the industrially and medically important fungal genus Aspergillus.</title>
        <authorList>
            <person name="de Vries R.P."/>
            <person name="Riley R."/>
            <person name="Wiebenga A."/>
            <person name="Aguilar-Osorio G."/>
            <person name="Amillis S."/>
            <person name="Uchima C.A."/>
            <person name="Anderluh G."/>
            <person name="Asadollahi M."/>
            <person name="Askin M."/>
            <person name="Barry K."/>
            <person name="Battaglia E."/>
            <person name="Bayram O."/>
            <person name="Benocci T."/>
            <person name="Braus-Stromeyer S.A."/>
            <person name="Caldana C."/>
            <person name="Canovas D."/>
            <person name="Cerqueira G.C."/>
            <person name="Chen F."/>
            <person name="Chen W."/>
            <person name="Choi C."/>
            <person name="Clum A."/>
            <person name="Dos Santos R.A."/>
            <person name="Damasio A.R."/>
            <person name="Diallinas G."/>
            <person name="Emri T."/>
            <person name="Fekete E."/>
            <person name="Flipphi M."/>
            <person name="Freyberg S."/>
            <person name="Gallo A."/>
            <person name="Gournas C."/>
            <person name="Habgood R."/>
            <person name="Hainaut M."/>
            <person name="Harispe M.L."/>
            <person name="Henrissat B."/>
            <person name="Hilden K.S."/>
            <person name="Hope R."/>
            <person name="Hossain A."/>
            <person name="Karabika E."/>
            <person name="Karaffa L."/>
            <person name="Karanyi Z."/>
            <person name="Krasevec N."/>
            <person name="Kuo A."/>
            <person name="Kusch H."/>
            <person name="LaButti K."/>
            <person name="Lagendijk E.L."/>
            <person name="Lapidus A."/>
            <person name="Levasseur A."/>
            <person name="Lindquist E."/>
            <person name="Lipzen A."/>
            <person name="Logrieco A.F."/>
            <person name="MacCabe A."/>
            <person name="Maekelae M.R."/>
            <person name="Malavazi I."/>
            <person name="Melin P."/>
            <person name="Meyer V."/>
            <person name="Mielnichuk N."/>
            <person name="Miskei M."/>
            <person name="Molnar A.P."/>
            <person name="Mule G."/>
            <person name="Ngan C.Y."/>
            <person name="Orejas M."/>
            <person name="Orosz E."/>
            <person name="Ouedraogo J.P."/>
            <person name="Overkamp K.M."/>
            <person name="Park H.-S."/>
            <person name="Perrone G."/>
            <person name="Piumi F."/>
            <person name="Punt P.J."/>
            <person name="Ram A.F."/>
            <person name="Ramon A."/>
            <person name="Rauscher S."/>
            <person name="Record E."/>
            <person name="Riano-Pachon D.M."/>
            <person name="Robert V."/>
            <person name="Roehrig J."/>
            <person name="Ruller R."/>
            <person name="Salamov A."/>
            <person name="Salih N.S."/>
            <person name="Samson R.A."/>
            <person name="Sandor E."/>
            <person name="Sanguinetti M."/>
            <person name="Schuetze T."/>
            <person name="Sepcic K."/>
            <person name="Shelest E."/>
            <person name="Sherlock G."/>
            <person name="Sophianopoulou V."/>
            <person name="Squina F.M."/>
            <person name="Sun H."/>
            <person name="Susca A."/>
            <person name="Todd R.B."/>
            <person name="Tsang A."/>
            <person name="Unkles S.E."/>
            <person name="van de Wiele N."/>
            <person name="van Rossen-Uffink D."/>
            <person name="Oliveira J.V."/>
            <person name="Vesth T.C."/>
            <person name="Visser J."/>
            <person name="Yu J.-H."/>
            <person name="Zhou M."/>
            <person name="Andersen M.R."/>
            <person name="Archer D.B."/>
            <person name="Baker S.E."/>
            <person name="Benoit I."/>
            <person name="Brakhage A.A."/>
            <person name="Braus G.H."/>
            <person name="Fischer R."/>
            <person name="Frisvad J.C."/>
            <person name="Goldman G.H."/>
            <person name="Houbraken J."/>
            <person name="Oakley B."/>
            <person name="Pocsi I."/>
            <person name="Scazzocchio C."/>
            <person name="Seiboth B."/>
            <person name="vanKuyk P.A."/>
            <person name="Wortman J."/>
            <person name="Dyer P.S."/>
            <person name="Grigoriev I.V."/>
        </authorList>
    </citation>
    <scope>NUCLEOTIDE SEQUENCE [LARGE SCALE GENOMIC DNA]</scope>
    <source>
        <strain evidence="4">DTO 134E9</strain>
    </source>
</reference>
<dbReference type="InterPro" id="IPR036291">
    <property type="entry name" value="NAD(P)-bd_dom_sf"/>
</dbReference>
<dbReference type="SUPFAM" id="SSF51735">
    <property type="entry name" value="NAD(P)-binding Rossmann-fold domains"/>
    <property type="match status" value="1"/>
</dbReference>
<dbReference type="GO" id="GO:0016491">
    <property type="term" value="F:oxidoreductase activity"/>
    <property type="evidence" value="ECO:0007669"/>
    <property type="project" value="UniProtKB-KW"/>
</dbReference>
<gene>
    <name evidence="3" type="ORF">ASPWEDRAFT_38662</name>
</gene>
<feature type="domain" description="Alcohol dehydrogenase-like C-terminal" evidence="2">
    <location>
        <begin position="78"/>
        <end position="207"/>
    </location>
</feature>
<dbReference type="OrthoDB" id="5407715at2759"/>